<dbReference type="AlphaFoldDB" id="A0A8E1QXG3"/>
<protein>
    <recommendedName>
        <fullName evidence="1">HTH cro/C1-type domain-containing protein</fullName>
    </recommendedName>
</protein>
<evidence type="ECO:0000259" key="1">
    <source>
        <dbReference type="PROSITE" id="PS50943"/>
    </source>
</evidence>
<keyword evidence="3" id="KW-1185">Reference proteome</keyword>
<dbReference type="EMBL" id="LFQU01000012">
    <property type="protein sequence ID" value="KOO68551.1"/>
    <property type="molecule type" value="Genomic_DNA"/>
</dbReference>
<name>A0A8E1QXG3_9BACT</name>
<dbReference type="InterPro" id="IPR001387">
    <property type="entry name" value="Cro/C1-type_HTH"/>
</dbReference>
<dbReference type="GeneID" id="93098931"/>
<comment type="caution">
    <text evidence="2">The sequence shown here is derived from an EMBL/GenBank/DDBJ whole genome shotgun (WGS) entry which is preliminary data.</text>
</comment>
<dbReference type="GO" id="GO:0003677">
    <property type="term" value="F:DNA binding"/>
    <property type="evidence" value="ECO:0007669"/>
    <property type="project" value="InterPro"/>
</dbReference>
<feature type="domain" description="HTH cro/C1-type" evidence="1">
    <location>
        <begin position="23"/>
        <end position="63"/>
    </location>
</feature>
<dbReference type="PROSITE" id="PS50943">
    <property type="entry name" value="HTH_CROC1"/>
    <property type="match status" value="1"/>
</dbReference>
<sequence length="74" mass="8511">MEKVAYNRIKIALLERQKTGKWLSDQLGKSEVTISRWTSNASQPSIETLYKIAKLLQMDVSELLIKNDSNFDSH</sequence>
<dbReference type="Gene3D" id="1.10.260.40">
    <property type="entry name" value="lambda repressor-like DNA-binding domains"/>
    <property type="match status" value="1"/>
</dbReference>
<proteinExistence type="predicted"/>
<dbReference type="OrthoDB" id="7865033at2"/>
<organism evidence="2 3">
    <name type="scientific">Xylanibacter rarus</name>
    <dbReference type="NCBI Taxonomy" id="1676614"/>
    <lineage>
        <taxon>Bacteria</taxon>
        <taxon>Pseudomonadati</taxon>
        <taxon>Bacteroidota</taxon>
        <taxon>Bacteroidia</taxon>
        <taxon>Bacteroidales</taxon>
        <taxon>Prevotellaceae</taxon>
        <taxon>Xylanibacter</taxon>
    </lineage>
</organism>
<accession>A0A8E1QXG3</accession>
<dbReference type="Proteomes" id="UP000036951">
    <property type="component" value="Unassembled WGS sequence"/>
</dbReference>
<evidence type="ECO:0000313" key="3">
    <source>
        <dbReference type="Proteomes" id="UP000036951"/>
    </source>
</evidence>
<gene>
    <name evidence="2" type="ORF">ACU52_07730</name>
</gene>
<dbReference type="RefSeq" id="WP_027200119.1">
    <property type="nucleotide sequence ID" value="NZ_LFQU01000012.1"/>
</dbReference>
<dbReference type="SMART" id="SM00530">
    <property type="entry name" value="HTH_XRE"/>
    <property type="match status" value="1"/>
</dbReference>
<dbReference type="CDD" id="cd00093">
    <property type="entry name" value="HTH_XRE"/>
    <property type="match status" value="1"/>
</dbReference>
<dbReference type="SUPFAM" id="SSF47413">
    <property type="entry name" value="lambda repressor-like DNA-binding domains"/>
    <property type="match status" value="1"/>
</dbReference>
<dbReference type="Pfam" id="PF01381">
    <property type="entry name" value="HTH_3"/>
    <property type="match status" value="1"/>
</dbReference>
<reference evidence="2 3" key="1">
    <citation type="submission" date="2015-06" db="EMBL/GenBank/DDBJ databases">
        <title>Prevotella sp. 109, sp. nov., a novel member of the family Prevotellaceae isolated from human faeces.</title>
        <authorList>
            <person name="Shkoporov A.N."/>
            <person name="Chaplin A.V."/>
            <person name="Kafarskaia L.I."/>
            <person name="Efimov B.A."/>
        </authorList>
    </citation>
    <scope>NUCLEOTIDE SEQUENCE [LARGE SCALE GENOMIC DNA]</scope>
    <source>
        <strain evidence="2 3">109</strain>
    </source>
</reference>
<evidence type="ECO:0000313" key="2">
    <source>
        <dbReference type="EMBL" id="KOO68551.1"/>
    </source>
</evidence>
<dbReference type="InterPro" id="IPR010982">
    <property type="entry name" value="Lambda_DNA-bd_dom_sf"/>
</dbReference>